<dbReference type="GO" id="GO:0030431">
    <property type="term" value="P:sleep"/>
    <property type="evidence" value="ECO:0007669"/>
    <property type="project" value="InterPro"/>
</dbReference>
<reference evidence="4" key="1">
    <citation type="submission" date="2022-11" db="UniProtKB">
        <authorList>
            <consortium name="EnsemblMetazoa"/>
        </authorList>
    </citation>
    <scope>IDENTIFICATION</scope>
</reference>
<sequence length="182" mass="19131">MKDPVISCSLGLLVVLAYLQIHVVSTLKCYTCTNLVASNNNLGVLQSNDACAGATFDPDNVGQKECGTNFGQTAMCEKWEGKFTVNVPLVGNTEISGQVRGCSIVPIGELVDGCAKSTELKDVAKTAVGFITSLFSVDGVEGTYCSCEGRDYCNLAPGLSSAGTMLVVISLVFHQAFMSLVL</sequence>
<protein>
    <recommendedName>
        <fullName evidence="6">Protein quiver</fullName>
    </recommendedName>
</protein>
<evidence type="ECO:0008006" key="6">
    <source>
        <dbReference type="Google" id="ProtNLM"/>
    </source>
</evidence>
<keyword evidence="1 3" id="KW-0732">Signal</keyword>
<dbReference type="GO" id="GO:0032222">
    <property type="term" value="P:regulation of synaptic transmission, cholinergic"/>
    <property type="evidence" value="ECO:0007669"/>
    <property type="project" value="InterPro"/>
</dbReference>
<evidence type="ECO:0000256" key="1">
    <source>
        <dbReference type="ARBA" id="ARBA00022729"/>
    </source>
</evidence>
<feature type="signal peptide" evidence="3">
    <location>
        <begin position="1"/>
        <end position="26"/>
    </location>
</feature>
<evidence type="ECO:0000256" key="2">
    <source>
        <dbReference type="ARBA" id="ARBA00023180"/>
    </source>
</evidence>
<proteinExistence type="predicted"/>
<name>A0A914BQ95_PATMI</name>
<accession>A0A914BQ95</accession>
<dbReference type="AlphaFoldDB" id="A0A914BQ95"/>
<dbReference type="RefSeq" id="XP_038078130.1">
    <property type="nucleotide sequence ID" value="XM_038222202.1"/>
</dbReference>
<keyword evidence="5" id="KW-1185">Reference proteome</keyword>
<dbReference type="Proteomes" id="UP000887568">
    <property type="component" value="Unplaced"/>
</dbReference>
<evidence type="ECO:0000313" key="4">
    <source>
        <dbReference type="EnsemblMetazoa" id="XP_038078130.1"/>
    </source>
</evidence>
<evidence type="ECO:0000313" key="5">
    <source>
        <dbReference type="Proteomes" id="UP000887568"/>
    </source>
</evidence>
<keyword evidence="2" id="KW-0325">Glycoprotein</keyword>
<dbReference type="OrthoDB" id="6287408at2759"/>
<dbReference type="InterPro" id="IPR031424">
    <property type="entry name" value="QVR-like"/>
</dbReference>
<dbReference type="GeneID" id="119745673"/>
<dbReference type="Pfam" id="PF17064">
    <property type="entry name" value="QVR"/>
    <property type="match status" value="1"/>
</dbReference>
<organism evidence="4 5">
    <name type="scientific">Patiria miniata</name>
    <name type="common">Bat star</name>
    <name type="synonym">Asterina miniata</name>
    <dbReference type="NCBI Taxonomy" id="46514"/>
    <lineage>
        <taxon>Eukaryota</taxon>
        <taxon>Metazoa</taxon>
        <taxon>Echinodermata</taxon>
        <taxon>Eleutherozoa</taxon>
        <taxon>Asterozoa</taxon>
        <taxon>Asteroidea</taxon>
        <taxon>Valvatacea</taxon>
        <taxon>Valvatida</taxon>
        <taxon>Asterinidae</taxon>
        <taxon>Patiria</taxon>
    </lineage>
</organism>
<dbReference type="OMA" id="CACDRND"/>
<evidence type="ECO:0000256" key="3">
    <source>
        <dbReference type="SAM" id="SignalP"/>
    </source>
</evidence>
<feature type="chain" id="PRO_5037571118" description="Protein quiver" evidence="3">
    <location>
        <begin position="27"/>
        <end position="182"/>
    </location>
</feature>
<dbReference type="EnsemblMetazoa" id="XM_038222202.1">
    <property type="protein sequence ID" value="XP_038078130.1"/>
    <property type="gene ID" value="LOC119745673"/>
</dbReference>